<evidence type="ECO:0000313" key="3">
    <source>
        <dbReference type="EMBL" id="GFN84229.1"/>
    </source>
</evidence>
<feature type="region of interest" description="Disordered" evidence="1">
    <location>
        <begin position="131"/>
        <end position="167"/>
    </location>
</feature>
<dbReference type="PANTHER" id="PTHR37984">
    <property type="entry name" value="PROTEIN CBG26694"/>
    <property type="match status" value="1"/>
</dbReference>
<keyword evidence="4" id="KW-1185">Reference proteome</keyword>
<sequence length="167" mass="18575">MRHRIVIPASLRPSILSAPHAAHQGVGIMCARAADSVFWPNIITDITRIRDECTQCHRTTKSNPIEPLCDITPLDYPIQRICADYFSFNNTEYLVVVARFSSWPIVYRSTSGADGLVKRLREIFVTFGVPEELTTDGGPQQSMEGELPSSGLGVPENRPRPQPFPPV</sequence>
<dbReference type="InterPro" id="IPR012337">
    <property type="entry name" value="RNaseH-like_sf"/>
</dbReference>
<organism evidence="3 4">
    <name type="scientific">Plakobranchus ocellatus</name>
    <dbReference type="NCBI Taxonomy" id="259542"/>
    <lineage>
        <taxon>Eukaryota</taxon>
        <taxon>Metazoa</taxon>
        <taxon>Spiralia</taxon>
        <taxon>Lophotrochozoa</taxon>
        <taxon>Mollusca</taxon>
        <taxon>Gastropoda</taxon>
        <taxon>Heterobranchia</taxon>
        <taxon>Euthyneura</taxon>
        <taxon>Panpulmonata</taxon>
        <taxon>Sacoglossa</taxon>
        <taxon>Placobranchoidea</taxon>
        <taxon>Plakobranchidae</taxon>
        <taxon>Plakobranchus</taxon>
    </lineage>
</organism>
<evidence type="ECO:0000313" key="4">
    <source>
        <dbReference type="Proteomes" id="UP000735302"/>
    </source>
</evidence>
<proteinExistence type="predicted"/>
<comment type="caution">
    <text evidence="3">The sequence shown here is derived from an EMBL/GenBank/DDBJ whole genome shotgun (WGS) entry which is preliminary data.</text>
</comment>
<dbReference type="InterPro" id="IPR036397">
    <property type="entry name" value="RNaseH_sf"/>
</dbReference>
<dbReference type="PANTHER" id="PTHR37984:SF7">
    <property type="entry name" value="INTEGRASE CATALYTIC DOMAIN-CONTAINING PROTEIN"/>
    <property type="match status" value="1"/>
</dbReference>
<accession>A0AAV3YM95</accession>
<protein>
    <submittedName>
        <fullName evidence="3">Retrovirus-related pol polyprotein from</fullName>
    </submittedName>
</protein>
<dbReference type="InterPro" id="IPR050951">
    <property type="entry name" value="Retrovirus_Pol_polyprotein"/>
</dbReference>
<name>A0AAV3YM95_9GAST</name>
<gene>
    <name evidence="3" type="ORF">PoB_001073500</name>
</gene>
<reference evidence="3 4" key="1">
    <citation type="journal article" date="2021" name="Elife">
        <title>Chloroplast acquisition without the gene transfer in kleptoplastic sea slugs, Plakobranchus ocellatus.</title>
        <authorList>
            <person name="Maeda T."/>
            <person name="Takahashi S."/>
            <person name="Yoshida T."/>
            <person name="Shimamura S."/>
            <person name="Takaki Y."/>
            <person name="Nagai Y."/>
            <person name="Toyoda A."/>
            <person name="Suzuki Y."/>
            <person name="Arimoto A."/>
            <person name="Ishii H."/>
            <person name="Satoh N."/>
            <person name="Nishiyama T."/>
            <person name="Hasebe M."/>
            <person name="Maruyama T."/>
            <person name="Minagawa J."/>
            <person name="Obokata J."/>
            <person name="Shigenobu S."/>
        </authorList>
    </citation>
    <scope>NUCLEOTIDE SEQUENCE [LARGE SCALE GENOMIC DNA]</scope>
</reference>
<dbReference type="AlphaFoldDB" id="A0AAV3YM95"/>
<dbReference type="Gene3D" id="1.10.340.70">
    <property type="match status" value="1"/>
</dbReference>
<dbReference type="InterPro" id="IPR041588">
    <property type="entry name" value="Integrase_H2C2"/>
</dbReference>
<evidence type="ECO:0000256" key="1">
    <source>
        <dbReference type="SAM" id="MobiDB-lite"/>
    </source>
</evidence>
<dbReference type="Proteomes" id="UP000735302">
    <property type="component" value="Unassembled WGS sequence"/>
</dbReference>
<evidence type="ECO:0000259" key="2">
    <source>
        <dbReference type="Pfam" id="PF17921"/>
    </source>
</evidence>
<dbReference type="Pfam" id="PF17921">
    <property type="entry name" value="Integrase_H2C2"/>
    <property type="match status" value="1"/>
</dbReference>
<dbReference type="SUPFAM" id="SSF53098">
    <property type="entry name" value="Ribonuclease H-like"/>
    <property type="match status" value="1"/>
</dbReference>
<dbReference type="EMBL" id="BLXT01001286">
    <property type="protein sequence ID" value="GFN84229.1"/>
    <property type="molecule type" value="Genomic_DNA"/>
</dbReference>
<dbReference type="GO" id="GO:0003676">
    <property type="term" value="F:nucleic acid binding"/>
    <property type="evidence" value="ECO:0007669"/>
    <property type="project" value="InterPro"/>
</dbReference>
<feature type="domain" description="Integrase zinc-binding" evidence="2">
    <location>
        <begin position="7"/>
        <end position="60"/>
    </location>
</feature>
<dbReference type="Gene3D" id="3.30.420.10">
    <property type="entry name" value="Ribonuclease H-like superfamily/Ribonuclease H"/>
    <property type="match status" value="1"/>
</dbReference>